<gene>
    <name evidence="2" type="ORF">JWG45_12080</name>
</gene>
<name>A0ABS2UC07_9LEPT</name>
<keyword evidence="1" id="KW-0812">Transmembrane</keyword>
<protein>
    <submittedName>
        <fullName evidence="2">Uncharacterized protein</fullName>
    </submittedName>
</protein>
<dbReference type="RefSeq" id="WP_205279952.1">
    <property type="nucleotide sequence ID" value="NZ_JAFFPU010000042.1"/>
</dbReference>
<feature type="transmembrane region" description="Helical" evidence="1">
    <location>
        <begin position="12"/>
        <end position="31"/>
    </location>
</feature>
<accession>A0ABS2UC07</accession>
<keyword evidence="1" id="KW-0472">Membrane</keyword>
<dbReference type="Proteomes" id="UP000724686">
    <property type="component" value="Unassembled WGS sequence"/>
</dbReference>
<dbReference type="EMBL" id="JAFFPU010000042">
    <property type="protein sequence ID" value="MBM9577885.1"/>
    <property type="molecule type" value="Genomic_DNA"/>
</dbReference>
<proteinExistence type="predicted"/>
<keyword evidence="3" id="KW-1185">Reference proteome</keyword>
<evidence type="ECO:0000256" key="1">
    <source>
        <dbReference type="SAM" id="Phobius"/>
    </source>
</evidence>
<keyword evidence="1" id="KW-1133">Transmembrane helix</keyword>
<organism evidence="2 3">
    <name type="scientific">Leptospira ainlahdjerensis</name>
    <dbReference type="NCBI Taxonomy" id="2810033"/>
    <lineage>
        <taxon>Bacteria</taxon>
        <taxon>Pseudomonadati</taxon>
        <taxon>Spirochaetota</taxon>
        <taxon>Spirochaetia</taxon>
        <taxon>Leptospirales</taxon>
        <taxon>Leptospiraceae</taxon>
        <taxon>Leptospira</taxon>
    </lineage>
</organism>
<sequence length="58" mass="6614">MKRQLLFLSSSFSFFIGPISFLSYGALFLFWKRILGISGIVFLSVYSVLFLHGPLFGF</sequence>
<feature type="transmembrane region" description="Helical" evidence="1">
    <location>
        <begin position="37"/>
        <end position="57"/>
    </location>
</feature>
<reference evidence="2 3" key="1">
    <citation type="submission" date="2021-02" db="EMBL/GenBank/DDBJ databases">
        <title>Leptospira ainlahdjerensis sp. nov., Leptospira ainazelensis sp. nov., Leptospira abararensis sp. nov. and Leptospira chreensis sp. nov., four new species isolated from water sources in Algeria.</title>
        <authorList>
            <person name="Amara Korba A."/>
            <person name="Kainiu M."/>
            <person name="Vincent A.T."/>
            <person name="Mariet J.-F."/>
            <person name="Veyrier F.J."/>
            <person name="Goarant C."/>
            <person name="Picardeau M."/>
        </authorList>
    </citation>
    <scope>NUCLEOTIDE SEQUENCE [LARGE SCALE GENOMIC DNA]</scope>
    <source>
        <strain evidence="2 3">201903070</strain>
    </source>
</reference>
<comment type="caution">
    <text evidence="2">The sequence shown here is derived from an EMBL/GenBank/DDBJ whole genome shotgun (WGS) entry which is preliminary data.</text>
</comment>
<evidence type="ECO:0000313" key="3">
    <source>
        <dbReference type="Proteomes" id="UP000724686"/>
    </source>
</evidence>
<evidence type="ECO:0000313" key="2">
    <source>
        <dbReference type="EMBL" id="MBM9577885.1"/>
    </source>
</evidence>